<dbReference type="InterPro" id="IPR036378">
    <property type="entry name" value="FAS1_dom_sf"/>
</dbReference>
<keyword evidence="5" id="KW-1185">Reference proteome</keyword>
<accession>A0ABY8UG13</accession>
<dbReference type="PROSITE" id="PS50213">
    <property type="entry name" value="FAS1"/>
    <property type="match status" value="2"/>
</dbReference>
<feature type="signal peptide" evidence="2">
    <location>
        <begin position="1"/>
        <end position="20"/>
    </location>
</feature>
<dbReference type="SMART" id="SM00554">
    <property type="entry name" value="FAS1"/>
    <property type="match status" value="2"/>
</dbReference>
<keyword evidence="2" id="KW-0732">Signal</keyword>
<dbReference type="Gene3D" id="2.30.180.10">
    <property type="entry name" value="FAS1 domain"/>
    <property type="match status" value="2"/>
</dbReference>
<dbReference type="Pfam" id="PF02469">
    <property type="entry name" value="Fasciclin"/>
    <property type="match status" value="2"/>
</dbReference>
<evidence type="ECO:0000313" key="4">
    <source>
        <dbReference type="EMBL" id="WIA20324.1"/>
    </source>
</evidence>
<dbReference type="EMBL" id="CP126218">
    <property type="protein sequence ID" value="WIA20324.1"/>
    <property type="molecule type" value="Genomic_DNA"/>
</dbReference>
<sequence length="706" mass="71992">MAKAMLVFAVVALCALHAQAQNKTAATTPVKADFKGALESKGFKLAAALFDIANMTAALNKPAAVYTVLVPNDLAVQTFLKRMNLTVDQLRARPALAKALAAQHLIMKHNVRAQELFENGPVRIVKTLAGNPNDLLFRKVGNDVKVTDVQGFTANVNKHVAIDDNKTLHPVDKVLLPDSVFFDLKQLCEFRPLTLKTFCQALVYAGLNASLSPANQEITVFVPNNKAFAKGVQLNGGVVPSPAKTADLLKYHVIPGGARTVGSSSVLPTSIKPGVAQPTLLAGQSLAVKYTAQKPTAGRKLPFATADVLTTTGQSVPIVKANVHVGQMVVHGIESMLLPGNATLASITPANATKPSGRHLLLSSLAFASLDGSGYGGSRALLGWGWGMSAGPTAEMDDAEGAIQAAADGDENVAAATQQSLYGAETLSVPGSYEKVEEGVLPCKPAVLKAAEVSAISTKLPAAAVAGYHSSSTPCAGDPLGMGQNEGRVSGAADATRQTGDTYYATPSYPNTRPDENASEDASAAALAASRSPHPSGPADTSSVNDPAGRAEGGESLSREASEHVHHPGRHDAVVQGVAAGSGAGEGAGGDRSLQGGVFDHAEGGTSGGIAGSWRAMTADFAAGGDDMTGGGTAGTVADDAALNASVNPDTGLPAMQGADDAGAHSAGFGQQRDPGMAKEEGGDHQARFAKGKSDTSDIPGDLSAG</sequence>
<reference evidence="4 5" key="1">
    <citation type="submission" date="2023-05" db="EMBL/GenBank/DDBJ databases">
        <title>A 100% complete, gapless, phased diploid assembly of the Scenedesmus obliquus UTEX 3031 genome.</title>
        <authorList>
            <person name="Biondi T.C."/>
            <person name="Hanschen E.R."/>
            <person name="Kwon T."/>
            <person name="Eng W."/>
            <person name="Kruse C.P.S."/>
            <person name="Koehler S.I."/>
            <person name="Kunde Y."/>
            <person name="Gleasner C.D."/>
            <person name="You Mak K.T."/>
            <person name="Polle J."/>
            <person name="Hovde B.T."/>
            <person name="Starkenburg S.R."/>
        </authorList>
    </citation>
    <scope>NUCLEOTIDE SEQUENCE [LARGE SCALE GENOMIC DNA]</scope>
    <source>
        <strain evidence="4 5">DOE0152z</strain>
    </source>
</reference>
<dbReference type="InterPro" id="IPR000782">
    <property type="entry name" value="FAS1_domain"/>
</dbReference>
<dbReference type="PANTHER" id="PTHR10900">
    <property type="entry name" value="PERIOSTIN-RELATED"/>
    <property type="match status" value="1"/>
</dbReference>
<feature type="domain" description="FAS1" evidence="3">
    <location>
        <begin position="30"/>
        <end position="175"/>
    </location>
</feature>
<feature type="compositionally biased region" description="Basic and acidic residues" evidence="1">
    <location>
        <begin position="557"/>
        <end position="568"/>
    </location>
</feature>
<feature type="compositionally biased region" description="Basic and acidic residues" evidence="1">
    <location>
        <begin position="676"/>
        <end position="696"/>
    </location>
</feature>
<feature type="region of interest" description="Disordered" evidence="1">
    <location>
        <begin position="477"/>
        <end position="568"/>
    </location>
</feature>
<dbReference type="InterPro" id="IPR050904">
    <property type="entry name" value="Adhesion/Biosynth-related"/>
</dbReference>
<feature type="region of interest" description="Disordered" evidence="1">
    <location>
        <begin position="645"/>
        <end position="706"/>
    </location>
</feature>
<dbReference type="SUPFAM" id="SSF82153">
    <property type="entry name" value="FAS1 domain"/>
    <property type="match status" value="2"/>
</dbReference>
<feature type="domain" description="FAS1" evidence="3">
    <location>
        <begin position="168"/>
        <end position="337"/>
    </location>
</feature>
<feature type="chain" id="PRO_5045623298" description="FAS1 domain-containing protein" evidence="2">
    <location>
        <begin position="21"/>
        <end position="706"/>
    </location>
</feature>
<name>A0ABY8UG13_TETOB</name>
<evidence type="ECO:0000313" key="5">
    <source>
        <dbReference type="Proteomes" id="UP001244341"/>
    </source>
</evidence>
<gene>
    <name evidence="4" type="ORF">OEZ85_006156</name>
</gene>
<dbReference type="PANTHER" id="PTHR10900:SF77">
    <property type="entry name" value="FI19380P1"/>
    <property type="match status" value="1"/>
</dbReference>
<feature type="compositionally biased region" description="Gly residues" evidence="1">
    <location>
        <begin position="580"/>
        <end position="590"/>
    </location>
</feature>
<dbReference type="Proteomes" id="UP001244341">
    <property type="component" value="Chromosome 11b"/>
</dbReference>
<feature type="compositionally biased region" description="Low complexity" evidence="1">
    <location>
        <begin position="520"/>
        <end position="532"/>
    </location>
</feature>
<evidence type="ECO:0000256" key="2">
    <source>
        <dbReference type="SAM" id="SignalP"/>
    </source>
</evidence>
<evidence type="ECO:0000256" key="1">
    <source>
        <dbReference type="SAM" id="MobiDB-lite"/>
    </source>
</evidence>
<protein>
    <recommendedName>
        <fullName evidence="3">FAS1 domain-containing protein</fullName>
    </recommendedName>
</protein>
<evidence type="ECO:0000259" key="3">
    <source>
        <dbReference type="PROSITE" id="PS50213"/>
    </source>
</evidence>
<proteinExistence type="predicted"/>
<feature type="region of interest" description="Disordered" evidence="1">
    <location>
        <begin position="580"/>
        <end position="611"/>
    </location>
</feature>
<organism evidence="4 5">
    <name type="scientific">Tetradesmus obliquus</name>
    <name type="common">Green alga</name>
    <name type="synonym">Acutodesmus obliquus</name>
    <dbReference type="NCBI Taxonomy" id="3088"/>
    <lineage>
        <taxon>Eukaryota</taxon>
        <taxon>Viridiplantae</taxon>
        <taxon>Chlorophyta</taxon>
        <taxon>core chlorophytes</taxon>
        <taxon>Chlorophyceae</taxon>
        <taxon>CS clade</taxon>
        <taxon>Sphaeropleales</taxon>
        <taxon>Scenedesmaceae</taxon>
        <taxon>Tetradesmus</taxon>
    </lineage>
</organism>